<proteinExistence type="predicted"/>
<name>A0A6J5DFR6_9BURK</name>
<dbReference type="InterPro" id="IPR020449">
    <property type="entry name" value="Tscrpt_reg_AraC-type_HTH"/>
</dbReference>
<dbReference type="InterPro" id="IPR053142">
    <property type="entry name" value="PchR_regulatory_protein"/>
</dbReference>
<dbReference type="InterPro" id="IPR009057">
    <property type="entry name" value="Homeodomain-like_sf"/>
</dbReference>
<organism evidence="5 6">
    <name type="scientific">Burkholderia paludis</name>
    <dbReference type="NCBI Taxonomy" id="1506587"/>
    <lineage>
        <taxon>Bacteria</taxon>
        <taxon>Pseudomonadati</taxon>
        <taxon>Pseudomonadota</taxon>
        <taxon>Betaproteobacteria</taxon>
        <taxon>Burkholderiales</taxon>
        <taxon>Burkholderiaceae</taxon>
        <taxon>Burkholderia</taxon>
        <taxon>Burkholderia cepacia complex</taxon>
    </lineage>
</organism>
<dbReference type="Pfam" id="PF12833">
    <property type="entry name" value="HTH_18"/>
    <property type="match status" value="1"/>
</dbReference>
<dbReference type="GO" id="GO:0043565">
    <property type="term" value="F:sequence-specific DNA binding"/>
    <property type="evidence" value="ECO:0007669"/>
    <property type="project" value="InterPro"/>
</dbReference>
<sequence>MHTLKSGDFFNAGAARAAAPAGIHVRTVDLQPGLAVSWVAFDTAQSLDALTEEDGAQIHFSSLLGGKTRVAYDDRQLDLDPDVALAAYSPGKRFRLECTADCSNIELRIARPLLTQLAGEDAAQLDIVSARQFALRRNRNTLRIREAATRLGRLLSEAHASPLLVHAAALEFLAWHLQTMQPETREAIAPRERRQLVAARDRLLSDLSNPPTIEQLARETGLNQLKIKRGFKAMFGTSVYALFQRERMERALHLLQRHSVTETASMLGYSNLSHFSTAFRKQFGMLPRESRRHVLG</sequence>
<dbReference type="SUPFAM" id="SSF46689">
    <property type="entry name" value="Homeodomain-like"/>
    <property type="match status" value="2"/>
</dbReference>
<dbReference type="EMBL" id="CABVQD010000008">
    <property type="protein sequence ID" value="VWB64929.1"/>
    <property type="molecule type" value="Genomic_DNA"/>
</dbReference>
<dbReference type="RefSeq" id="WP_031397675.1">
    <property type="nucleotide sequence ID" value="NZ_CABVQD010000008.1"/>
</dbReference>
<keyword evidence="6" id="KW-1185">Reference proteome</keyword>
<dbReference type="InterPro" id="IPR018062">
    <property type="entry name" value="HTH_AraC-typ_CS"/>
</dbReference>
<keyword evidence="3" id="KW-0804">Transcription</keyword>
<dbReference type="AlphaFoldDB" id="A0A6J5DFR6"/>
<dbReference type="PROSITE" id="PS00041">
    <property type="entry name" value="HTH_ARAC_FAMILY_1"/>
    <property type="match status" value="1"/>
</dbReference>
<dbReference type="InterPro" id="IPR018060">
    <property type="entry name" value="HTH_AraC"/>
</dbReference>
<evidence type="ECO:0000259" key="4">
    <source>
        <dbReference type="PROSITE" id="PS01124"/>
    </source>
</evidence>
<evidence type="ECO:0000256" key="3">
    <source>
        <dbReference type="ARBA" id="ARBA00023163"/>
    </source>
</evidence>
<protein>
    <submittedName>
        <fullName evidence="5">Transcriptional regulator PchR</fullName>
    </submittedName>
</protein>
<accession>A0A6J5DFR6</accession>
<feature type="domain" description="HTH araC/xylS-type" evidence="4">
    <location>
        <begin position="197"/>
        <end position="293"/>
    </location>
</feature>
<dbReference type="PRINTS" id="PR00032">
    <property type="entry name" value="HTHARAC"/>
</dbReference>
<dbReference type="GO" id="GO:0003700">
    <property type="term" value="F:DNA-binding transcription factor activity"/>
    <property type="evidence" value="ECO:0007669"/>
    <property type="project" value="InterPro"/>
</dbReference>
<dbReference type="Proteomes" id="UP000494330">
    <property type="component" value="Unassembled WGS sequence"/>
</dbReference>
<reference evidence="5 6" key="1">
    <citation type="submission" date="2019-09" db="EMBL/GenBank/DDBJ databases">
        <authorList>
            <person name="Depoorter E."/>
        </authorList>
    </citation>
    <scope>NUCLEOTIDE SEQUENCE [LARGE SCALE GENOMIC DNA]</scope>
    <source>
        <strain evidence="5">LMG 30113</strain>
    </source>
</reference>
<dbReference type="Gene3D" id="1.10.10.60">
    <property type="entry name" value="Homeodomain-like"/>
    <property type="match status" value="1"/>
</dbReference>
<evidence type="ECO:0000256" key="1">
    <source>
        <dbReference type="ARBA" id="ARBA00023015"/>
    </source>
</evidence>
<evidence type="ECO:0000313" key="5">
    <source>
        <dbReference type="EMBL" id="VWB64929.1"/>
    </source>
</evidence>
<keyword evidence="2" id="KW-0238">DNA-binding</keyword>
<dbReference type="PANTHER" id="PTHR47893:SF1">
    <property type="entry name" value="REGULATORY PROTEIN PCHR"/>
    <property type="match status" value="1"/>
</dbReference>
<dbReference type="SMART" id="SM00342">
    <property type="entry name" value="HTH_ARAC"/>
    <property type="match status" value="1"/>
</dbReference>
<dbReference type="PANTHER" id="PTHR47893">
    <property type="entry name" value="REGULATORY PROTEIN PCHR"/>
    <property type="match status" value="1"/>
</dbReference>
<keyword evidence="1" id="KW-0805">Transcription regulation</keyword>
<gene>
    <name evidence="5" type="ORF">BPA30113_02896</name>
</gene>
<evidence type="ECO:0000313" key="6">
    <source>
        <dbReference type="Proteomes" id="UP000494330"/>
    </source>
</evidence>
<evidence type="ECO:0000256" key="2">
    <source>
        <dbReference type="ARBA" id="ARBA00023125"/>
    </source>
</evidence>
<dbReference type="PROSITE" id="PS01124">
    <property type="entry name" value="HTH_ARAC_FAMILY_2"/>
    <property type="match status" value="1"/>
</dbReference>